<reference evidence="1" key="1">
    <citation type="submission" date="2014-09" db="EMBL/GenBank/DDBJ databases">
        <authorList>
            <person name="Magalhaes I.L.F."/>
            <person name="Oliveira U."/>
            <person name="Santos F.R."/>
            <person name="Vidigal T.H.D.A."/>
            <person name="Brescovit A.D."/>
            <person name="Santos A.J."/>
        </authorList>
    </citation>
    <scope>NUCLEOTIDE SEQUENCE</scope>
    <source>
        <tissue evidence="1">Shoot tissue taken approximately 20 cm above the soil surface</tissue>
    </source>
</reference>
<organism evidence="1">
    <name type="scientific">Arundo donax</name>
    <name type="common">Giant reed</name>
    <name type="synonym">Donax arundinaceus</name>
    <dbReference type="NCBI Taxonomy" id="35708"/>
    <lineage>
        <taxon>Eukaryota</taxon>
        <taxon>Viridiplantae</taxon>
        <taxon>Streptophyta</taxon>
        <taxon>Embryophyta</taxon>
        <taxon>Tracheophyta</taxon>
        <taxon>Spermatophyta</taxon>
        <taxon>Magnoliopsida</taxon>
        <taxon>Liliopsida</taxon>
        <taxon>Poales</taxon>
        <taxon>Poaceae</taxon>
        <taxon>PACMAD clade</taxon>
        <taxon>Arundinoideae</taxon>
        <taxon>Arundineae</taxon>
        <taxon>Arundo</taxon>
    </lineage>
</organism>
<dbReference type="AlphaFoldDB" id="A0A0A9F740"/>
<dbReference type="EMBL" id="GBRH01191930">
    <property type="protein sequence ID" value="JAE05966.1"/>
    <property type="molecule type" value="Transcribed_RNA"/>
</dbReference>
<name>A0A0A9F740_ARUDO</name>
<reference evidence="1" key="2">
    <citation type="journal article" date="2015" name="Data Brief">
        <title>Shoot transcriptome of the giant reed, Arundo donax.</title>
        <authorList>
            <person name="Barrero R.A."/>
            <person name="Guerrero F.D."/>
            <person name="Moolhuijzen P."/>
            <person name="Goolsby J.A."/>
            <person name="Tidwell J."/>
            <person name="Bellgard S.E."/>
            <person name="Bellgard M.I."/>
        </authorList>
    </citation>
    <scope>NUCLEOTIDE SEQUENCE</scope>
    <source>
        <tissue evidence="1">Shoot tissue taken approximately 20 cm above the soil surface</tissue>
    </source>
</reference>
<proteinExistence type="predicted"/>
<sequence length="59" mass="6744">MCKMKEKRSQQSVRPLTSTKTRISMRGYRVVVLGLNRVARYQGISQIGEHDIASRPLIV</sequence>
<evidence type="ECO:0000313" key="1">
    <source>
        <dbReference type="EMBL" id="JAE05966.1"/>
    </source>
</evidence>
<accession>A0A0A9F740</accession>
<protein>
    <submittedName>
        <fullName evidence="1">Uncharacterized protein</fullName>
    </submittedName>
</protein>